<dbReference type="PIRSF" id="PIRSF000452">
    <property type="entry name" value="6-N-acetyltransf"/>
    <property type="match status" value="1"/>
</dbReference>
<evidence type="ECO:0000256" key="2">
    <source>
        <dbReference type="ARBA" id="ARBA00012888"/>
    </source>
</evidence>
<dbReference type="NCBIfam" id="NF043067">
    <property type="entry name" value="AAC_6p_group_E"/>
    <property type="match status" value="1"/>
</dbReference>
<dbReference type="PROSITE" id="PS51186">
    <property type="entry name" value="GNAT"/>
    <property type="match status" value="1"/>
</dbReference>
<keyword evidence="12" id="KW-1185">Reference proteome</keyword>
<organism evidence="11 12">
    <name type="scientific">Reinekea thalattae</name>
    <dbReference type="NCBI Taxonomy" id="2593301"/>
    <lineage>
        <taxon>Bacteria</taxon>
        <taxon>Pseudomonadati</taxon>
        <taxon>Pseudomonadota</taxon>
        <taxon>Gammaproteobacteria</taxon>
        <taxon>Oceanospirillales</taxon>
        <taxon>Saccharospirillaceae</taxon>
        <taxon>Reinekea</taxon>
    </lineage>
</organism>
<evidence type="ECO:0000256" key="3">
    <source>
        <dbReference type="ARBA" id="ARBA00017677"/>
    </source>
</evidence>
<accession>A0A5C8ZB42</accession>
<dbReference type="EC" id="2.3.1.82" evidence="2 9"/>
<gene>
    <name evidence="11" type="ORF">FME95_07500</name>
</gene>
<keyword evidence="4 9" id="KW-0808">Transferase</keyword>
<dbReference type="GO" id="GO:0047663">
    <property type="term" value="F:aminoglycoside 6'-N-acetyltransferase activity"/>
    <property type="evidence" value="ECO:0007669"/>
    <property type="project" value="UniProtKB-EC"/>
</dbReference>
<feature type="domain" description="N-acetyltransferase" evidence="10">
    <location>
        <begin position="1"/>
        <end position="149"/>
    </location>
</feature>
<evidence type="ECO:0000256" key="8">
    <source>
        <dbReference type="ARBA" id="ARBA00048923"/>
    </source>
</evidence>
<dbReference type="SUPFAM" id="SSF55729">
    <property type="entry name" value="Acyl-CoA N-acyltransferases (Nat)"/>
    <property type="match status" value="1"/>
</dbReference>
<dbReference type="Gene3D" id="3.40.630.30">
    <property type="match status" value="1"/>
</dbReference>
<comment type="catalytic activity">
    <reaction evidence="8 9">
        <text>kanamycin B + acetyl-CoA = N(6')-acetylkanamycin B + CoA + H(+)</text>
        <dbReference type="Rhea" id="RHEA:16449"/>
        <dbReference type="ChEBI" id="CHEBI:15378"/>
        <dbReference type="ChEBI" id="CHEBI:57287"/>
        <dbReference type="ChEBI" id="CHEBI:57288"/>
        <dbReference type="ChEBI" id="CHEBI:58390"/>
        <dbReference type="ChEBI" id="CHEBI:58549"/>
        <dbReference type="EC" id="2.3.1.82"/>
    </reaction>
</comment>
<comment type="caution">
    <text evidence="11">The sequence shown here is derived from an EMBL/GenBank/DDBJ whole genome shotgun (WGS) entry which is preliminary data.</text>
</comment>
<dbReference type="PANTHER" id="PTHR43072:SF60">
    <property type="entry name" value="L-2,4-DIAMINOBUTYRIC ACID ACETYLTRANSFERASE"/>
    <property type="match status" value="1"/>
</dbReference>
<dbReference type="AlphaFoldDB" id="A0A5C8ZB42"/>
<dbReference type="GO" id="GO:0046677">
    <property type="term" value="P:response to antibiotic"/>
    <property type="evidence" value="ECO:0007669"/>
    <property type="project" value="UniProtKB-KW"/>
</dbReference>
<protein>
    <recommendedName>
        <fullName evidence="3 9">Aminoglycoside N(6')-acetyltransferase type 1</fullName>
        <ecNumber evidence="2 9">2.3.1.82</ecNumber>
    </recommendedName>
    <alternativeName>
        <fullName evidence="7 9">Aminoglycoside resistance protein</fullName>
    </alternativeName>
</protein>
<evidence type="ECO:0000256" key="7">
    <source>
        <dbReference type="ARBA" id="ARBA00029660"/>
    </source>
</evidence>
<evidence type="ECO:0000259" key="10">
    <source>
        <dbReference type="PROSITE" id="PS51186"/>
    </source>
</evidence>
<evidence type="ECO:0000256" key="5">
    <source>
        <dbReference type="ARBA" id="ARBA00023251"/>
    </source>
</evidence>
<name>A0A5C8ZB42_9GAMM</name>
<evidence type="ECO:0000256" key="4">
    <source>
        <dbReference type="ARBA" id="ARBA00022679"/>
    </source>
</evidence>
<evidence type="ECO:0000313" key="11">
    <source>
        <dbReference type="EMBL" id="TXR54373.1"/>
    </source>
</evidence>
<evidence type="ECO:0000256" key="1">
    <source>
        <dbReference type="ARBA" id="ARBA00011738"/>
    </source>
</evidence>
<reference evidence="11 12" key="1">
    <citation type="submission" date="2019-07" db="EMBL/GenBank/DDBJ databases">
        <title>Reinekea sp. strain SSH23 genome sequencing and assembly.</title>
        <authorList>
            <person name="Kim I."/>
        </authorList>
    </citation>
    <scope>NUCLEOTIDE SEQUENCE [LARGE SCALE GENOMIC DNA]</scope>
    <source>
        <strain evidence="11 12">SSH23</strain>
    </source>
</reference>
<evidence type="ECO:0000256" key="9">
    <source>
        <dbReference type="PIRNR" id="PIRNR000452"/>
    </source>
</evidence>
<dbReference type="CDD" id="cd04301">
    <property type="entry name" value="NAT_SF"/>
    <property type="match status" value="1"/>
</dbReference>
<keyword evidence="5 9" id="KW-0046">Antibiotic resistance</keyword>
<evidence type="ECO:0000256" key="6">
    <source>
        <dbReference type="ARBA" id="ARBA00023315"/>
    </source>
</evidence>
<comment type="function">
    <text evidence="9">Catalyzes the transfer of an acetyl group from acetyl-CoA to the 6'-amino group of aminoglycoside molecules conferring resistance to antibiotics containing the purpurosamine ring.</text>
</comment>
<comment type="subunit">
    <text evidence="1 9">Homodimer.</text>
</comment>
<dbReference type="OrthoDB" id="281808at2"/>
<sequence>MIEHCSEENQQQWLALRCELWPDDSPEDHQLDIDNLLAEPEQFVQAIFRLSDDQAVGFIEASIRSEYVNGTSTTPIVFLEGIYVKESHRGYGIAKKLLQFITEWALDNGFTELASDALVSNRSAQQFHQGLGFEETERVVFYCKSLLDD</sequence>
<dbReference type="InterPro" id="IPR024170">
    <property type="entry name" value="Aminoglycoside_N6-AcTrfrase"/>
</dbReference>
<dbReference type="Proteomes" id="UP000321764">
    <property type="component" value="Unassembled WGS sequence"/>
</dbReference>
<evidence type="ECO:0000313" key="12">
    <source>
        <dbReference type="Proteomes" id="UP000321764"/>
    </source>
</evidence>
<dbReference type="EMBL" id="VKAD01000001">
    <property type="protein sequence ID" value="TXR54373.1"/>
    <property type="molecule type" value="Genomic_DNA"/>
</dbReference>
<dbReference type="Pfam" id="PF00583">
    <property type="entry name" value="Acetyltransf_1"/>
    <property type="match status" value="1"/>
</dbReference>
<dbReference type="RefSeq" id="WP_147713771.1">
    <property type="nucleotide sequence ID" value="NZ_VKAD01000001.1"/>
</dbReference>
<dbReference type="PANTHER" id="PTHR43072">
    <property type="entry name" value="N-ACETYLTRANSFERASE"/>
    <property type="match status" value="1"/>
</dbReference>
<dbReference type="InterPro" id="IPR000182">
    <property type="entry name" value="GNAT_dom"/>
</dbReference>
<keyword evidence="6 9" id="KW-0012">Acyltransferase</keyword>
<dbReference type="InterPro" id="IPR016181">
    <property type="entry name" value="Acyl_CoA_acyltransferase"/>
</dbReference>
<proteinExistence type="predicted"/>